<feature type="domain" description="Histidine kinase" evidence="14">
    <location>
        <begin position="870"/>
        <end position="1087"/>
    </location>
</feature>
<evidence type="ECO:0000256" key="6">
    <source>
        <dbReference type="ARBA" id="ARBA00022553"/>
    </source>
</evidence>
<dbReference type="Proteomes" id="UP000008922">
    <property type="component" value="Chromosome"/>
</dbReference>
<evidence type="ECO:0000256" key="4">
    <source>
        <dbReference type="ARBA" id="ARBA00012438"/>
    </source>
</evidence>
<dbReference type="Gene3D" id="6.10.340.10">
    <property type="match status" value="1"/>
</dbReference>
<dbReference type="PROSITE" id="PS50885">
    <property type="entry name" value="HAMP"/>
    <property type="match status" value="1"/>
</dbReference>
<dbReference type="InterPro" id="IPR003660">
    <property type="entry name" value="HAMP_dom"/>
</dbReference>
<feature type="transmembrane region" description="Helical" evidence="13">
    <location>
        <begin position="20"/>
        <end position="40"/>
    </location>
</feature>
<dbReference type="InterPro" id="IPR003018">
    <property type="entry name" value="GAF"/>
</dbReference>
<dbReference type="GO" id="GO:0000155">
    <property type="term" value="F:phosphorelay sensor kinase activity"/>
    <property type="evidence" value="ECO:0007669"/>
    <property type="project" value="InterPro"/>
</dbReference>
<keyword evidence="11" id="KW-0902">Two-component regulatory system</keyword>
<dbReference type="FunFam" id="1.10.287.130:FF:000001">
    <property type="entry name" value="Two-component sensor histidine kinase"/>
    <property type="match status" value="1"/>
</dbReference>
<evidence type="ECO:0000256" key="3">
    <source>
        <dbReference type="ARBA" id="ARBA00004314"/>
    </source>
</evidence>
<dbReference type="PANTHER" id="PTHR42878">
    <property type="entry name" value="TWO-COMPONENT HISTIDINE KINASE"/>
    <property type="match status" value="1"/>
</dbReference>
<dbReference type="Gene3D" id="1.10.287.130">
    <property type="match status" value="1"/>
</dbReference>
<keyword evidence="6" id="KW-0597">Phosphoprotein</keyword>
<keyword evidence="13" id="KW-0812">Transmembrane</keyword>
<dbReference type="Pfam" id="PF02518">
    <property type="entry name" value="HATPase_c"/>
    <property type="match status" value="1"/>
</dbReference>
<accession>E8N3V5</accession>
<dbReference type="InterPro" id="IPR004358">
    <property type="entry name" value="Sig_transdc_His_kin-like_C"/>
</dbReference>
<dbReference type="OrthoDB" id="9767900at2"/>
<dbReference type="GO" id="GO:0005886">
    <property type="term" value="C:plasma membrane"/>
    <property type="evidence" value="ECO:0007669"/>
    <property type="project" value="UniProtKB-SubCell"/>
</dbReference>
<dbReference type="InterPro" id="IPR036097">
    <property type="entry name" value="HisK_dim/P_sf"/>
</dbReference>
<dbReference type="GO" id="GO:0045121">
    <property type="term" value="C:membrane raft"/>
    <property type="evidence" value="ECO:0007669"/>
    <property type="project" value="UniProtKB-SubCell"/>
</dbReference>
<dbReference type="InterPro" id="IPR050351">
    <property type="entry name" value="BphY/WalK/GraS-like"/>
</dbReference>
<feature type="transmembrane region" description="Helical" evidence="13">
    <location>
        <begin position="52"/>
        <end position="71"/>
    </location>
</feature>
<keyword evidence="10" id="KW-0067">ATP-binding</keyword>
<evidence type="ECO:0000256" key="5">
    <source>
        <dbReference type="ARBA" id="ARBA00022475"/>
    </source>
</evidence>
<evidence type="ECO:0000256" key="11">
    <source>
        <dbReference type="ARBA" id="ARBA00023012"/>
    </source>
</evidence>
<dbReference type="SUPFAM" id="SSF55785">
    <property type="entry name" value="PYP-like sensor domain (PAS domain)"/>
    <property type="match status" value="1"/>
</dbReference>
<dbReference type="SUPFAM" id="SSF55874">
    <property type="entry name" value="ATPase domain of HSP90 chaperone/DNA topoisomerase II/histidine kinase"/>
    <property type="match status" value="1"/>
</dbReference>
<evidence type="ECO:0000259" key="15">
    <source>
        <dbReference type="PROSITE" id="PS50885"/>
    </source>
</evidence>
<dbReference type="GO" id="GO:0005524">
    <property type="term" value="F:ATP binding"/>
    <property type="evidence" value="ECO:0007669"/>
    <property type="project" value="UniProtKB-KW"/>
</dbReference>
<feature type="transmembrane region" description="Helical" evidence="13">
    <location>
        <begin position="131"/>
        <end position="147"/>
    </location>
</feature>
<dbReference type="EMBL" id="AP012029">
    <property type="protein sequence ID" value="BAJ63119.1"/>
    <property type="molecule type" value="Genomic_DNA"/>
</dbReference>
<keyword evidence="17" id="KW-1185">Reference proteome</keyword>
<evidence type="ECO:0000259" key="14">
    <source>
        <dbReference type="PROSITE" id="PS50109"/>
    </source>
</evidence>
<dbReference type="InterPro" id="IPR029016">
    <property type="entry name" value="GAF-like_dom_sf"/>
</dbReference>
<dbReference type="InParanoid" id="E8N3V5"/>
<sequence length="1095" mass="120441">MEFIPGFLRTPSQMIMPNHILGWLGWLGFAGVVLLGLKAVWENPSGILRRRWWFWLILLAMVPVTALTMALRLPGQGVPLPGIPWSVQPMILIFSAFPWVLAAGILGPLPAMLTGAFTGLLLGLFNTNSPFTPLEIAGLALVYSFAVRQRYRTPFFQILRHPLGAGLILAILYSPVYMLAMLFAANGSLAVRLDYAITQTWWIMVARGGEMILASVVGEVLYLTKPLWWGCMGPLLPAPVESSLKTRFYAGTIPLVAVLFITLTVGDWLVAGNAARQLVQDQLASTAQMAAESIPYFLEAGQSLILTLATPDLLKMPSEALEAQLSTRLRSVPFFREMVFVNQEGKVVAAYPQNDIQVVQLSKEEEAGVKLALRGVPSQIYVVPAVEGEPSAQISFLAGVKDGDGIVKAVLVGRTDLVSNPFTQATVHAIQQIQEKFGGTGLFLDENRTVIYPVDEKGISEYSGVIPEAPFQDGLSPDGRRSYVYARQTIGRPWTVLLFVPAEYTQQLALRIAIPLLLILIVISALAFILLRLGLTPVVYLLRELAGQANLIARGDLDRPLPIRGEDEIAHLGHAFEQMRQSLKARLDELNRLLVVSQGVAQNLDIQKAVQPVLHAALQDGACLARVVLIRDVMLEAPETNIVSFGEGKLSLAFAYLDVPLFEFAEQHDMASFPNPARMRRLSLPSGKTLPGALAAIAIRHEGRYFGVLWVAYEQPHAFGDGEIRFLSTLAGQIAVAAASARLYAMAEIGRQRLESVLASSPEPVLVIDEKERLLLLNQAALQVPGLLLMAEPNKPVHEVIAQPDLVTLLKSPLDRRVLSREITFPNNRVYYASVSAVIAEGKPVGRICTLRDITHFKELDQIKSDFVATVSHDLRSPLTLMKGYTTMLQMVGELNEQQKAYVQKIISGVENMSRLVNNLLDLGRIEAGIGLQIEKVMVSQVVDEVLNALQLQATQKQIELEKEWQSTAPVIVEGDRALLQQALYNLVENAIKYTPSGGKVSIRLEERSESLVLKVVDTGIGIAPLDLPRLFEKFYRSGRRESYQQRGSGLGLAIVKSIVERHHGRVWVESQLGKGSTFSVELPLRQPITQPVRG</sequence>
<evidence type="ECO:0000256" key="7">
    <source>
        <dbReference type="ARBA" id="ARBA00022679"/>
    </source>
</evidence>
<evidence type="ECO:0000256" key="12">
    <source>
        <dbReference type="ARBA" id="ARBA00023136"/>
    </source>
</evidence>
<dbReference type="GO" id="GO:0007234">
    <property type="term" value="P:osmosensory signaling via phosphorelay pathway"/>
    <property type="evidence" value="ECO:0007669"/>
    <property type="project" value="TreeGrafter"/>
</dbReference>
<dbReference type="PANTHER" id="PTHR42878:SF7">
    <property type="entry name" value="SENSOR HISTIDINE KINASE GLRK"/>
    <property type="match status" value="1"/>
</dbReference>
<dbReference type="STRING" id="926569.ANT_10850"/>
<comment type="subcellular location">
    <subcellularLocation>
        <location evidence="2">Cell membrane</location>
    </subcellularLocation>
    <subcellularLocation>
        <location evidence="3">Membrane raft</location>
        <topology evidence="3">Multi-pass membrane protein</topology>
    </subcellularLocation>
</comment>
<dbReference type="Pfam" id="PF00672">
    <property type="entry name" value="HAMP"/>
    <property type="match status" value="1"/>
</dbReference>
<protein>
    <recommendedName>
        <fullName evidence="4">histidine kinase</fullName>
        <ecNumber evidence="4">2.7.13.3</ecNumber>
    </recommendedName>
</protein>
<dbReference type="SUPFAM" id="SSF55781">
    <property type="entry name" value="GAF domain-like"/>
    <property type="match status" value="1"/>
</dbReference>
<dbReference type="FunCoup" id="E8N3V5">
    <property type="interactions" value="318"/>
</dbReference>
<dbReference type="PROSITE" id="PS50109">
    <property type="entry name" value="HIS_KIN"/>
    <property type="match status" value="1"/>
</dbReference>
<dbReference type="KEGG" id="atm:ANT_10850"/>
<dbReference type="HOGENOM" id="CLU_283967_0_0_0"/>
<dbReference type="Pfam" id="PF00512">
    <property type="entry name" value="HisKA"/>
    <property type="match status" value="1"/>
</dbReference>
<keyword evidence="9 16" id="KW-0418">Kinase</keyword>
<evidence type="ECO:0000256" key="9">
    <source>
        <dbReference type="ARBA" id="ARBA00022777"/>
    </source>
</evidence>
<feature type="transmembrane region" description="Helical" evidence="13">
    <location>
        <begin position="167"/>
        <end position="191"/>
    </location>
</feature>
<dbReference type="SMART" id="SM00387">
    <property type="entry name" value="HATPase_c"/>
    <property type="match status" value="1"/>
</dbReference>
<dbReference type="CDD" id="cd06225">
    <property type="entry name" value="HAMP"/>
    <property type="match status" value="1"/>
</dbReference>
<feature type="transmembrane region" description="Helical" evidence="13">
    <location>
        <begin position="91"/>
        <end position="124"/>
    </location>
</feature>
<comment type="catalytic activity">
    <reaction evidence="1">
        <text>ATP + protein L-histidine = ADP + protein N-phospho-L-histidine.</text>
        <dbReference type="EC" id="2.7.13.3"/>
    </reaction>
</comment>
<dbReference type="PRINTS" id="PR00344">
    <property type="entry name" value="BCTRLSENSOR"/>
</dbReference>
<evidence type="ECO:0000256" key="2">
    <source>
        <dbReference type="ARBA" id="ARBA00004236"/>
    </source>
</evidence>
<proteinExistence type="predicted"/>
<evidence type="ECO:0000256" key="10">
    <source>
        <dbReference type="ARBA" id="ARBA00022840"/>
    </source>
</evidence>
<dbReference type="Gene3D" id="3.30.565.10">
    <property type="entry name" value="Histidine kinase-like ATPase, C-terminal domain"/>
    <property type="match status" value="1"/>
</dbReference>
<keyword evidence="12 13" id="KW-0472">Membrane</keyword>
<gene>
    <name evidence="16" type="ordered locus">ANT_10850</name>
</gene>
<feature type="transmembrane region" description="Helical" evidence="13">
    <location>
        <begin position="248"/>
        <end position="270"/>
    </location>
</feature>
<evidence type="ECO:0000256" key="8">
    <source>
        <dbReference type="ARBA" id="ARBA00022741"/>
    </source>
</evidence>
<dbReference type="InterPro" id="IPR003594">
    <property type="entry name" value="HATPase_dom"/>
</dbReference>
<dbReference type="AlphaFoldDB" id="E8N3V5"/>
<dbReference type="EC" id="2.7.13.3" evidence="4"/>
<keyword evidence="7" id="KW-0808">Transferase</keyword>
<evidence type="ECO:0000313" key="16">
    <source>
        <dbReference type="EMBL" id="BAJ63119.1"/>
    </source>
</evidence>
<keyword evidence="13" id="KW-1133">Transmembrane helix</keyword>
<dbReference type="SMART" id="SM00388">
    <property type="entry name" value="HisKA"/>
    <property type="match status" value="1"/>
</dbReference>
<dbReference type="InterPro" id="IPR036890">
    <property type="entry name" value="HATPase_C_sf"/>
</dbReference>
<dbReference type="Gene3D" id="3.30.450.20">
    <property type="entry name" value="PAS domain"/>
    <property type="match status" value="2"/>
</dbReference>
<dbReference type="eggNOG" id="COG5002">
    <property type="taxonomic scope" value="Bacteria"/>
</dbReference>
<dbReference type="Gene3D" id="3.30.450.40">
    <property type="match status" value="1"/>
</dbReference>
<dbReference type="SUPFAM" id="SSF47384">
    <property type="entry name" value="Homodimeric domain of signal transducing histidine kinase"/>
    <property type="match status" value="1"/>
</dbReference>
<dbReference type="InterPro" id="IPR003661">
    <property type="entry name" value="HisK_dim/P_dom"/>
</dbReference>
<keyword evidence="8" id="KW-0547">Nucleotide-binding</keyword>
<dbReference type="InterPro" id="IPR035965">
    <property type="entry name" value="PAS-like_dom_sf"/>
</dbReference>
<dbReference type="GO" id="GO:0030295">
    <property type="term" value="F:protein kinase activator activity"/>
    <property type="evidence" value="ECO:0007669"/>
    <property type="project" value="TreeGrafter"/>
</dbReference>
<dbReference type="FunFam" id="3.30.565.10:FF:000023">
    <property type="entry name" value="PAS domain-containing sensor histidine kinase"/>
    <property type="match status" value="1"/>
</dbReference>
<dbReference type="SUPFAM" id="SSF158472">
    <property type="entry name" value="HAMP domain-like"/>
    <property type="match status" value="1"/>
</dbReference>
<dbReference type="RefSeq" id="WP_013559509.1">
    <property type="nucleotide sequence ID" value="NC_014960.1"/>
</dbReference>
<reference evidence="16 17" key="1">
    <citation type="submission" date="2010-12" db="EMBL/GenBank/DDBJ databases">
        <title>Whole genome sequence of Anaerolinea thermophila UNI-1.</title>
        <authorList>
            <person name="Narita-Yamada S."/>
            <person name="Kishi E."/>
            <person name="Watanabe Y."/>
            <person name="Takasaki K."/>
            <person name="Ankai A."/>
            <person name="Oguchi A."/>
            <person name="Fukui S."/>
            <person name="Takahashi M."/>
            <person name="Yashiro I."/>
            <person name="Hosoyama A."/>
            <person name="Sekiguchi Y."/>
            <person name="Hanada S."/>
            <person name="Fujita N."/>
        </authorList>
    </citation>
    <scope>NUCLEOTIDE SEQUENCE [LARGE SCALE GENOMIC DNA]</scope>
    <source>
        <strain evidence="17">DSM 14523 / JCM 11388 / NBRC 100420 / UNI-1</strain>
    </source>
</reference>
<organism evidence="16 17">
    <name type="scientific">Anaerolinea thermophila (strain DSM 14523 / JCM 11388 / NBRC 100420 / UNI-1)</name>
    <dbReference type="NCBI Taxonomy" id="926569"/>
    <lineage>
        <taxon>Bacteria</taxon>
        <taxon>Bacillati</taxon>
        <taxon>Chloroflexota</taxon>
        <taxon>Anaerolineae</taxon>
        <taxon>Anaerolineales</taxon>
        <taxon>Anaerolineaceae</taxon>
        <taxon>Anaerolinea</taxon>
    </lineage>
</organism>
<feature type="transmembrane region" description="Helical" evidence="13">
    <location>
        <begin position="512"/>
        <end position="535"/>
    </location>
</feature>
<evidence type="ECO:0000256" key="1">
    <source>
        <dbReference type="ARBA" id="ARBA00000085"/>
    </source>
</evidence>
<dbReference type="SMART" id="SM00304">
    <property type="entry name" value="HAMP"/>
    <property type="match status" value="1"/>
</dbReference>
<dbReference type="CDD" id="cd00082">
    <property type="entry name" value="HisKA"/>
    <property type="match status" value="1"/>
</dbReference>
<dbReference type="eggNOG" id="COG2770">
    <property type="taxonomic scope" value="Bacteria"/>
</dbReference>
<name>E8N3V5_ANATU</name>
<evidence type="ECO:0000256" key="13">
    <source>
        <dbReference type="SAM" id="Phobius"/>
    </source>
</evidence>
<dbReference type="InterPro" id="IPR005467">
    <property type="entry name" value="His_kinase_dom"/>
</dbReference>
<keyword evidence="5" id="KW-1003">Cell membrane</keyword>
<dbReference type="GO" id="GO:0000156">
    <property type="term" value="F:phosphorelay response regulator activity"/>
    <property type="evidence" value="ECO:0007669"/>
    <property type="project" value="TreeGrafter"/>
</dbReference>
<feature type="domain" description="HAMP" evidence="15">
    <location>
        <begin position="542"/>
        <end position="588"/>
    </location>
</feature>
<dbReference type="eggNOG" id="COG2203">
    <property type="taxonomic scope" value="Bacteria"/>
</dbReference>
<feature type="transmembrane region" description="Helical" evidence="13">
    <location>
        <begin position="211"/>
        <end position="228"/>
    </location>
</feature>
<dbReference type="Pfam" id="PF13185">
    <property type="entry name" value="GAF_2"/>
    <property type="match status" value="1"/>
</dbReference>
<evidence type="ECO:0000313" key="17">
    <source>
        <dbReference type="Proteomes" id="UP000008922"/>
    </source>
</evidence>